<protein>
    <submittedName>
        <fullName evidence="2">Uncharacterized protein</fullName>
    </submittedName>
</protein>
<accession>A0A6J5LL85</accession>
<dbReference type="EMBL" id="LR796275">
    <property type="protein sequence ID" value="CAB4133877.1"/>
    <property type="molecule type" value="Genomic_DNA"/>
</dbReference>
<proteinExistence type="predicted"/>
<evidence type="ECO:0000313" key="2">
    <source>
        <dbReference type="EMBL" id="CAB4133877.1"/>
    </source>
</evidence>
<reference evidence="2" key="1">
    <citation type="submission" date="2020-04" db="EMBL/GenBank/DDBJ databases">
        <authorList>
            <person name="Chiriac C."/>
            <person name="Salcher M."/>
            <person name="Ghai R."/>
            <person name="Kavagutti S V."/>
        </authorList>
    </citation>
    <scope>NUCLEOTIDE SEQUENCE</scope>
</reference>
<sequence>MGFFSALDKLLTLILGWVALRNQEKAQAERDNLEKNPANWFSNHFSGMPTDADKTTKTDKADINH</sequence>
<feature type="region of interest" description="Disordered" evidence="1">
    <location>
        <begin position="29"/>
        <end position="65"/>
    </location>
</feature>
<dbReference type="EMBL" id="LR797827">
    <property type="protein sequence ID" value="CAB4242048.1"/>
    <property type="molecule type" value="Genomic_DNA"/>
</dbReference>
<evidence type="ECO:0000313" key="3">
    <source>
        <dbReference type="EMBL" id="CAB4242048.1"/>
    </source>
</evidence>
<organism evidence="2">
    <name type="scientific">uncultured Caudovirales phage</name>
    <dbReference type="NCBI Taxonomy" id="2100421"/>
    <lineage>
        <taxon>Viruses</taxon>
        <taxon>Duplodnaviria</taxon>
        <taxon>Heunggongvirae</taxon>
        <taxon>Uroviricota</taxon>
        <taxon>Caudoviricetes</taxon>
        <taxon>Peduoviridae</taxon>
        <taxon>Maltschvirus</taxon>
        <taxon>Maltschvirus maltsch</taxon>
    </lineage>
</organism>
<name>A0A6J5LL85_9CAUD</name>
<gene>
    <name evidence="2" type="ORF">UFOVP263_33</name>
    <name evidence="3" type="ORF">UFOVP91_29</name>
</gene>
<feature type="compositionally biased region" description="Basic and acidic residues" evidence="1">
    <location>
        <begin position="51"/>
        <end position="65"/>
    </location>
</feature>
<evidence type="ECO:0000256" key="1">
    <source>
        <dbReference type="SAM" id="MobiDB-lite"/>
    </source>
</evidence>